<dbReference type="EMBL" id="JAPDDT010000002">
    <property type="protein sequence ID" value="MCW1922543.1"/>
    <property type="molecule type" value="Genomic_DNA"/>
</dbReference>
<reference evidence="2 3" key="1">
    <citation type="submission" date="2022-10" db="EMBL/GenBank/DDBJ databases">
        <title>Luteolibacter arcticus strain CCTCC AB 2014275, whole genome shotgun sequencing project.</title>
        <authorList>
            <person name="Zhao G."/>
            <person name="Shen L."/>
        </authorList>
    </citation>
    <scope>NUCLEOTIDE SEQUENCE [LARGE SCALE GENOMIC DNA]</scope>
    <source>
        <strain evidence="2 3">CCTCC AB 2014275</strain>
    </source>
</reference>
<feature type="signal peptide" evidence="1">
    <location>
        <begin position="1"/>
        <end position="23"/>
    </location>
</feature>
<evidence type="ECO:0000313" key="3">
    <source>
        <dbReference type="Proteomes" id="UP001320876"/>
    </source>
</evidence>
<proteinExistence type="predicted"/>
<comment type="caution">
    <text evidence="2">The sequence shown here is derived from an EMBL/GenBank/DDBJ whole genome shotgun (WGS) entry which is preliminary data.</text>
</comment>
<evidence type="ECO:0000313" key="2">
    <source>
        <dbReference type="EMBL" id="MCW1922543.1"/>
    </source>
</evidence>
<sequence length="50" mass="5284">MFRVIAAVCVSAFALLSASCCCTGEPEAAPLRPLPQFQEVPAAPEVNYSK</sequence>
<organism evidence="2 3">
    <name type="scientific">Luteolibacter arcticus</name>
    <dbReference type="NCBI Taxonomy" id="1581411"/>
    <lineage>
        <taxon>Bacteria</taxon>
        <taxon>Pseudomonadati</taxon>
        <taxon>Verrucomicrobiota</taxon>
        <taxon>Verrucomicrobiia</taxon>
        <taxon>Verrucomicrobiales</taxon>
        <taxon>Verrucomicrobiaceae</taxon>
        <taxon>Luteolibacter</taxon>
    </lineage>
</organism>
<feature type="chain" id="PRO_5045052955" evidence="1">
    <location>
        <begin position="24"/>
        <end position="50"/>
    </location>
</feature>
<evidence type="ECO:0000256" key="1">
    <source>
        <dbReference type="SAM" id="SignalP"/>
    </source>
</evidence>
<keyword evidence="1" id="KW-0732">Signal</keyword>
<protein>
    <submittedName>
        <fullName evidence="2">Uncharacterized protein</fullName>
    </submittedName>
</protein>
<name>A0ABT3GGI1_9BACT</name>
<dbReference type="RefSeq" id="WP_264486650.1">
    <property type="nucleotide sequence ID" value="NZ_JAPDDT010000002.1"/>
</dbReference>
<gene>
    <name evidence="2" type="ORF">OKA05_08250</name>
</gene>
<dbReference type="Proteomes" id="UP001320876">
    <property type="component" value="Unassembled WGS sequence"/>
</dbReference>
<accession>A0ABT3GGI1</accession>
<dbReference type="PROSITE" id="PS51257">
    <property type="entry name" value="PROKAR_LIPOPROTEIN"/>
    <property type="match status" value="1"/>
</dbReference>
<keyword evidence="3" id="KW-1185">Reference proteome</keyword>